<evidence type="ECO:0000313" key="9">
    <source>
        <dbReference type="EMBL" id="SVB13527.1"/>
    </source>
</evidence>
<dbReference type="Gene3D" id="3.30.1360.10">
    <property type="entry name" value="RNA polymerase, RBP11-like subunit"/>
    <property type="match status" value="1"/>
</dbReference>
<comment type="similarity">
    <text evidence="1">Belongs to the RNA polymerase alpha chain family.</text>
</comment>
<dbReference type="InterPro" id="IPR011263">
    <property type="entry name" value="DNA-dir_RNA_pol_RpoA/D/Rpb3"/>
</dbReference>
<evidence type="ECO:0000256" key="4">
    <source>
        <dbReference type="ARBA" id="ARBA00022679"/>
    </source>
</evidence>
<dbReference type="NCBIfam" id="TIGR02027">
    <property type="entry name" value="rpoA"/>
    <property type="match status" value="1"/>
</dbReference>
<dbReference type="InterPro" id="IPR011262">
    <property type="entry name" value="DNA-dir_RNA_pol_insert"/>
</dbReference>
<reference evidence="9" key="1">
    <citation type="submission" date="2018-05" db="EMBL/GenBank/DDBJ databases">
        <authorList>
            <person name="Lanie J.A."/>
            <person name="Ng W.-L."/>
            <person name="Kazmierczak K.M."/>
            <person name="Andrzejewski T.M."/>
            <person name="Davidsen T.M."/>
            <person name="Wayne K.J."/>
            <person name="Tettelin H."/>
            <person name="Glass J.I."/>
            <person name="Rusch D."/>
            <person name="Podicherti R."/>
            <person name="Tsui H.-C.T."/>
            <person name="Winkler M.E."/>
        </authorList>
    </citation>
    <scope>NUCLEOTIDE SEQUENCE</scope>
</reference>
<keyword evidence="6" id="KW-0804">Transcription</keyword>
<dbReference type="NCBIfam" id="NF003515">
    <property type="entry name" value="PRK05182.2-1"/>
    <property type="match status" value="1"/>
</dbReference>
<dbReference type="Pfam" id="PF01193">
    <property type="entry name" value="RNA_pol_L"/>
    <property type="match status" value="1"/>
</dbReference>
<dbReference type="SUPFAM" id="SSF55257">
    <property type="entry name" value="RBP11-like subunits of RNA polymerase"/>
    <property type="match status" value="1"/>
</dbReference>
<accession>A0A382BK24</accession>
<dbReference type="EMBL" id="UINC01029942">
    <property type="protein sequence ID" value="SVB13527.1"/>
    <property type="molecule type" value="Genomic_DNA"/>
</dbReference>
<evidence type="ECO:0000256" key="5">
    <source>
        <dbReference type="ARBA" id="ARBA00022695"/>
    </source>
</evidence>
<dbReference type="NCBIfam" id="NF003513">
    <property type="entry name" value="PRK05182.1-2"/>
    <property type="match status" value="1"/>
</dbReference>
<evidence type="ECO:0000256" key="6">
    <source>
        <dbReference type="ARBA" id="ARBA00023163"/>
    </source>
</evidence>
<keyword evidence="4" id="KW-0808">Transferase</keyword>
<evidence type="ECO:0000256" key="1">
    <source>
        <dbReference type="ARBA" id="ARBA00007123"/>
    </source>
</evidence>
<evidence type="ECO:0000259" key="8">
    <source>
        <dbReference type="SMART" id="SM00662"/>
    </source>
</evidence>
<dbReference type="SUPFAM" id="SSF56553">
    <property type="entry name" value="Insert subdomain of RNA polymerase alpha subunit"/>
    <property type="match status" value="1"/>
</dbReference>
<dbReference type="InterPro" id="IPR036643">
    <property type="entry name" value="RNApol_insert_sf"/>
</dbReference>
<evidence type="ECO:0000256" key="2">
    <source>
        <dbReference type="ARBA" id="ARBA00012418"/>
    </source>
</evidence>
<dbReference type="InterPro" id="IPR036603">
    <property type="entry name" value="RBP11-like"/>
</dbReference>
<dbReference type="GO" id="GO:0005737">
    <property type="term" value="C:cytoplasm"/>
    <property type="evidence" value="ECO:0007669"/>
    <property type="project" value="UniProtKB-ARBA"/>
</dbReference>
<dbReference type="SUPFAM" id="SSF47789">
    <property type="entry name" value="C-terminal domain of RNA polymerase alpha subunit"/>
    <property type="match status" value="1"/>
</dbReference>
<dbReference type="Pfam" id="PF03118">
    <property type="entry name" value="RNA_pol_A_CTD"/>
    <property type="match status" value="1"/>
</dbReference>
<dbReference type="CDD" id="cd06928">
    <property type="entry name" value="RNAP_alpha_NTD"/>
    <property type="match status" value="1"/>
</dbReference>
<dbReference type="Gene3D" id="2.170.120.12">
    <property type="entry name" value="DNA-directed RNA polymerase, insert domain"/>
    <property type="match status" value="1"/>
</dbReference>
<dbReference type="AlphaFoldDB" id="A0A382BK24"/>
<evidence type="ECO:0000256" key="3">
    <source>
        <dbReference type="ARBA" id="ARBA00022478"/>
    </source>
</evidence>
<dbReference type="GO" id="GO:0000428">
    <property type="term" value="C:DNA-directed RNA polymerase complex"/>
    <property type="evidence" value="ECO:0007669"/>
    <property type="project" value="UniProtKB-KW"/>
</dbReference>
<dbReference type="EC" id="2.7.7.6" evidence="2"/>
<keyword evidence="3" id="KW-0240">DNA-directed RNA polymerase</keyword>
<dbReference type="InterPro" id="IPR011260">
    <property type="entry name" value="RNAP_asu_C"/>
</dbReference>
<gene>
    <name evidence="9" type="ORF">METZ01_LOCUS166381</name>
</gene>
<feature type="domain" description="DNA-directed RNA polymerase RpoA/D/Rpb3-type" evidence="8">
    <location>
        <begin position="23"/>
        <end position="230"/>
    </location>
</feature>
<dbReference type="GO" id="GO:0046983">
    <property type="term" value="F:protein dimerization activity"/>
    <property type="evidence" value="ECO:0007669"/>
    <property type="project" value="InterPro"/>
</dbReference>
<dbReference type="SMART" id="SM00662">
    <property type="entry name" value="RPOLD"/>
    <property type="match status" value="1"/>
</dbReference>
<dbReference type="GO" id="GO:0006351">
    <property type="term" value="P:DNA-templated transcription"/>
    <property type="evidence" value="ECO:0007669"/>
    <property type="project" value="InterPro"/>
</dbReference>
<dbReference type="GO" id="GO:0003677">
    <property type="term" value="F:DNA binding"/>
    <property type="evidence" value="ECO:0007669"/>
    <property type="project" value="InterPro"/>
</dbReference>
<organism evidence="9">
    <name type="scientific">marine metagenome</name>
    <dbReference type="NCBI Taxonomy" id="408172"/>
    <lineage>
        <taxon>unclassified sequences</taxon>
        <taxon>metagenomes</taxon>
        <taxon>ecological metagenomes</taxon>
    </lineage>
</organism>
<keyword evidence="5" id="KW-0548">Nucleotidyltransferase</keyword>
<dbReference type="InterPro" id="IPR011773">
    <property type="entry name" value="DNA-dir_RpoA"/>
</dbReference>
<dbReference type="GO" id="GO:0003899">
    <property type="term" value="F:DNA-directed RNA polymerase activity"/>
    <property type="evidence" value="ECO:0007669"/>
    <property type="project" value="UniProtKB-EC"/>
</dbReference>
<name>A0A382BK24_9ZZZZ</name>
<proteinExistence type="inferred from homology"/>
<comment type="catalytic activity">
    <reaction evidence="7">
        <text>RNA(n) + a ribonucleoside 5'-triphosphate = RNA(n+1) + diphosphate</text>
        <dbReference type="Rhea" id="RHEA:21248"/>
        <dbReference type="Rhea" id="RHEA-COMP:14527"/>
        <dbReference type="Rhea" id="RHEA-COMP:17342"/>
        <dbReference type="ChEBI" id="CHEBI:33019"/>
        <dbReference type="ChEBI" id="CHEBI:61557"/>
        <dbReference type="ChEBI" id="CHEBI:140395"/>
        <dbReference type="EC" id="2.7.7.6"/>
    </reaction>
</comment>
<dbReference type="FunFam" id="2.170.120.12:FF:000001">
    <property type="entry name" value="DNA-directed RNA polymerase subunit alpha"/>
    <property type="match status" value="1"/>
</dbReference>
<evidence type="ECO:0000256" key="7">
    <source>
        <dbReference type="ARBA" id="ARBA00048552"/>
    </source>
</evidence>
<sequence length="327" mass="36682">MKLKNFQMPKVVIVDEGNLTDSYGQFTIEPLERGFGTTVGNALRRVLLSSLPGAAVVAVRVDGVSHEFTTMQSVVEDVTEIILNLKELRMIMHTEDPKTLSLEAEGKGEVSAIDIQTDPDVEILNPDLHIATLDEGGHLRMEIYVDTGRGYVLAEANKDQNQPIGVIPMDSRFSPVTRVNFRVENTRVGQRTDYDRLVLEIWTDGSTNPQDGLSSAAQILKNHLQLFISIDEDIIPEPEEEVDEEFERVKSLLLMNVEELELSVRSSNCLRAAEIKTLADLVQKSEAEMLKYRNFGRKSLMELNEILTGLNLGFGMDVDQYLVDMEK</sequence>
<protein>
    <recommendedName>
        <fullName evidence="2">DNA-directed RNA polymerase</fullName>
        <ecNumber evidence="2">2.7.7.6</ecNumber>
    </recommendedName>
</protein>
<dbReference type="Pfam" id="PF01000">
    <property type="entry name" value="RNA_pol_A_bac"/>
    <property type="match status" value="1"/>
</dbReference>
<dbReference type="Gene3D" id="1.10.150.20">
    <property type="entry name" value="5' to 3' exonuclease, C-terminal subdomain"/>
    <property type="match status" value="1"/>
</dbReference>
<dbReference type="HAMAP" id="MF_00059">
    <property type="entry name" value="RNApol_bact_RpoA"/>
    <property type="match status" value="1"/>
</dbReference>
<dbReference type="NCBIfam" id="NF003519">
    <property type="entry name" value="PRK05182.2-5"/>
    <property type="match status" value="1"/>
</dbReference>